<feature type="region of interest" description="Disordered" evidence="1">
    <location>
        <begin position="229"/>
        <end position="248"/>
    </location>
</feature>
<feature type="compositionally biased region" description="Polar residues" evidence="1">
    <location>
        <begin position="934"/>
        <end position="947"/>
    </location>
</feature>
<feature type="compositionally biased region" description="Low complexity" evidence="1">
    <location>
        <begin position="649"/>
        <end position="662"/>
    </location>
</feature>
<feature type="compositionally biased region" description="Basic and acidic residues" evidence="1">
    <location>
        <begin position="1009"/>
        <end position="1021"/>
    </location>
</feature>
<feature type="region of interest" description="Disordered" evidence="1">
    <location>
        <begin position="588"/>
        <end position="816"/>
    </location>
</feature>
<sequence length="1021" mass="109919">MINIAEPSPHLLHPFRPFIWIESRFDTATTLCEIDMRKSGFGERGAVQKIVDFGGGHQRRGTERSRAAKRLHRSPSATAAVGSPKRKSKQCRPARGHPPCFTPESTPPRPESREIHADIDIVPLHPISPLAIIHPPPPRCDSVHLITIALLPFVPSGPSRISIAITTIHLYIHVAHLPDRDPLSHAQEKHRILASSQPHSASVILHRQHRIVREKKLLLNVAVSKETANHPSFTASHPGAPSNATRWHPRELRRRTHTHTAMSQSHPPPIAIASPARITSAASSLRAPSTVALLNARRSYLDESALSPQEYIVYLSSFASIKPAPSGQPGLIDEQDGLRYLRQECGMAMADELEILPLFERTPLGLGSGHFFAMLRLVSWAQQGKSATKELVFTQTKPARIAPPNKASTPQSASAATFGNVQQITSPAPRSLTAAPAPGLTHSAPLAKMPPPKPEASTKPLLTPVREESALNLPDNAEHNPHASQSASQSAPPFKPPPAVPAKPHMPKLVAPKPKVANPNVPLNLEQLRKPVPVPPSSSANPFRDGAASTSGYASGSGYAVAVGAISTLPSQIATPQGALLGFDPAPNPFKQSKPRIVKPTPVRASSPASNPFRNGTPAMAAHSHFPKPTEGGVRGRASRTVVDELTDSAEAMSDEAAANAARIERNNPFFPPRRDDAADEAGDDSQVSSNLRRSKTVGARPPPPRRRLEDDEGGSAVSSNAQWGHALESGTYAGFKPNKEPKNSGGLRLVPPSKQRMLGIDEGEAEGEGIRPARTAGHDDAHASAVANSDSSANGPMSPTTPSGNPPGLMRRQGSLASTIREKVSDILRLQDQPPKGQRQVDLLTQDIASLVGRNEWLARKRDSFVRSQQGRERERERLIGQDLDHDDVDDGGDGAQPDSDPFAGARAHHTQVDAHRHQPPPQHPAAGLRRSGSLNPKRSSSYNYPQPSPASGPVTRAEGGRRWSSFHQPHNSVSALQTHSAQFLHRDAHGWSDVRGSALDEEDDDAPDSHRDPHGYAQL</sequence>
<dbReference type="Proteomes" id="UP000011976">
    <property type="component" value="Unassembled WGS sequence"/>
</dbReference>
<feature type="compositionally biased region" description="Polar residues" evidence="1">
    <location>
        <begin position="406"/>
        <end position="416"/>
    </location>
</feature>
<feature type="region of interest" description="Disordered" evidence="1">
    <location>
        <begin position="473"/>
        <end position="551"/>
    </location>
</feature>
<feature type="compositionally biased region" description="Low complexity" evidence="1">
    <location>
        <begin position="784"/>
        <end position="795"/>
    </location>
</feature>
<evidence type="ECO:0000313" key="3">
    <source>
        <dbReference type="Proteomes" id="UP000011976"/>
    </source>
</evidence>
<name>M9LQT7_PSEA3</name>
<protein>
    <submittedName>
        <fullName evidence="2">Uncharacterized protein</fullName>
    </submittedName>
</protein>
<feature type="region of interest" description="Disordered" evidence="1">
    <location>
        <begin position="996"/>
        <end position="1021"/>
    </location>
</feature>
<accession>M9LQT7</accession>
<feature type="region of interest" description="Disordered" evidence="1">
    <location>
        <begin position="54"/>
        <end position="112"/>
    </location>
</feature>
<feature type="region of interest" description="Disordered" evidence="1">
    <location>
        <begin position="429"/>
        <end position="459"/>
    </location>
</feature>
<dbReference type="OrthoDB" id="2553626at2759"/>
<dbReference type="STRING" id="1151754.M9LQT7"/>
<dbReference type="AlphaFoldDB" id="M9LQT7"/>
<feature type="region of interest" description="Disordered" evidence="1">
    <location>
        <begin position="395"/>
        <end position="416"/>
    </location>
</feature>
<feature type="compositionally biased region" description="Polar residues" evidence="1">
    <location>
        <begin position="967"/>
        <end position="979"/>
    </location>
</feature>
<evidence type="ECO:0000313" key="2">
    <source>
        <dbReference type="EMBL" id="GAC75041.1"/>
    </source>
</evidence>
<feature type="compositionally biased region" description="Basic residues" evidence="1">
    <location>
        <begin position="84"/>
        <end position="95"/>
    </location>
</feature>
<feature type="compositionally biased region" description="Basic and acidic residues" evidence="1">
    <location>
        <begin position="858"/>
        <end position="885"/>
    </location>
</feature>
<feature type="region of interest" description="Disordered" evidence="1">
    <location>
        <begin position="853"/>
        <end position="979"/>
    </location>
</feature>
<gene>
    <name evidence="2" type="ORF">PANT_14c00010</name>
</gene>
<evidence type="ECO:0000256" key="1">
    <source>
        <dbReference type="SAM" id="MobiDB-lite"/>
    </source>
</evidence>
<reference evidence="3" key="1">
    <citation type="journal article" date="2013" name="Genome Announc.">
        <title>Genome sequence of the basidiomycetous yeast Pseudozyma antarctica T-34, a producer of the glycolipid biosurfactants mannosylerythritol lipids.</title>
        <authorList>
            <person name="Morita T."/>
            <person name="Koike H."/>
            <person name="Koyama Y."/>
            <person name="Hagiwara H."/>
            <person name="Ito E."/>
            <person name="Fukuoka T."/>
            <person name="Imura T."/>
            <person name="Machida M."/>
            <person name="Kitamoto D."/>
        </authorList>
    </citation>
    <scope>NUCLEOTIDE SEQUENCE [LARGE SCALE GENOMIC DNA]</scope>
    <source>
        <strain evidence="3">T-34</strain>
    </source>
</reference>
<feature type="compositionally biased region" description="Low complexity" evidence="1">
    <location>
        <begin position="482"/>
        <end position="492"/>
    </location>
</feature>
<dbReference type="EMBL" id="DF196780">
    <property type="protein sequence ID" value="GAC75041.1"/>
    <property type="molecule type" value="Genomic_DNA"/>
</dbReference>
<proteinExistence type="predicted"/>
<feature type="compositionally biased region" description="Basic and acidic residues" evidence="1">
    <location>
        <begin position="769"/>
        <end position="783"/>
    </location>
</feature>
<organism evidence="2 3">
    <name type="scientific">Pseudozyma antarctica (strain T-34)</name>
    <name type="common">Yeast</name>
    <name type="synonym">Candida antarctica</name>
    <dbReference type="NCBI Taxonomy" id="1151754"/>
    <lineage>
        <taxon>Eukaryota</taxon>
        <taxon>Fungi</taxon>
        <taxon>Dikarya</taxon>
        <taxon>Basidiomycota</taxon>
        <taxon>Ustilaginomycotina</taxon>
        <taxon>Ustilaginomycetes</taxon>
        <taxon>Ustilaginales</taxon>
        <taxon>Ustilaginaceae</taxon>
        <taxon>Moesziomyces</taxon>
    </lineage>
</organism>